<dbReference type="EMBL" id="SGPM01000277">
    <property type="protein sequence ID" value="THH27134.1"/>
    <property type="molecule type" value="Genomic_DNA"/>
</dbReference>
<dbReference type="Proteomes" id="UP000308730">
    <property type="component" value="Unassembled WGS sequence"/>
</dbReference>
<gene>
    <name evidence="1" type="ORF">EUX98_g7056</name>
</gene>
<sequence>MTDYIGVCWSSGETVEGDLAEVTLKTAAPVLDQITSVPQTTHIFFAVLAIINNQLSIECSKPKPFHSKLFRSKATKPAPYTLIRTEVMWNMASRHFIDGPTSIVLAQEEEVVWGHLSQGDVDYLKGSANICLRSDLVDAISNGPMMNMDDPQHRLSTMLEFVLALTLLHEACRVLARATFRTCLAPTCVDKDEELRSQLETRLLGGEIEIVWNHGVGWNIVGVDIKVNETRYNLPISFMENFLKSLHTTTPIRPFVAYPNAEPPAHHQYRRCRIVGLSLQPLKPINSKRVFVQKLKKNDEPSYHFDRVKPYKRR</sequence>
<proteinExistence type="predicted"/>
<comment type="caution">
    <text evidence="1">The sequence shown here is derived from an EMBL/GenBank/DDBJ whole genome shotgun (WGS) entry which is preliminary data.</text>
</comment>
<accession>A0A4S4MMI4</accession>
<evidence type="ECO:0000313" key="1">
    <source>
        <dbReference type="EMBL" id="THH27134.1"/>
    </source>
</evidence>
<evidence type="ECO:0000313" key="2">
    <source>
        <dbReference type="Proteomes" id="UP000308730"/>
    </source>
</evidence>
<keyword evidence="2" id="KW-1185">Reference proteome</keyword>
<protein>
    <submittedName>
        <fullName evidence="1">Uncharacterized protein</fullName>
    </submittedName>
</protein>
<reference evidence="1 2" key="1">
    <citation type="submission" date="2019-02" db="EMBL/GenBank/DDBJ databases">
        <title>Genome sequencing of the rare red list fungi Antrodiella citrinella (Flaviporus citrinellus).</title>
        <authorList>
            <person name="Buettner E."/>
            <person name="Kellner H."/>
        </authorList>
    </citation>
    <scope>NUCLEOTIDE SEQUENCE [LARGE SCALE GENOMIC DNA]</scope>
    <source>
        <strain evidence="1 2">DSM 108506</strain>
    </source>
</reference>
<dbReference type="AlphaFoldDB" id="A0A4S4MMI4"/>
<name>A0A4S4MMI4_9APHY</name>
<organism evidence="1 2">
    <name type="scientific">Antrodiella citrinella</name>
    <dbReference type="NCBI Taxonomy" id="2447956"/>
    <lineage>
        <taxon>Eukaryota</taxon>
        <taxon>Fungi</taxon>
        <taxon>Dikarya</taxon>
        <taxon>Basidiomycota</taxon>
        <taxon>Agaricomycotina</taxon>
        <taxon>Agaricomycetes</taxon>
        <taxon>Polyporales</taxon>
        <taxon>Steccherinaceae</taxon>
        <taxon>Antrodiella</taxon>
    </lineage>
</organism>